<dbReference type="InterPro" id="IPR007492">
    <property type="entry name" value="LytTR_DNA-bd_dom"/>
</dbReference>
<evidence type="ECO:0000313" key="9">
    <source>
        <dbReference type="Proteomes" id="UP000470082"/>
    </source>
</evidence>
<dbReference type="PROSITE" id="PS50110">
    <property type="entry name" value="RESPONSE_REGULATORY"/>
    <property type="match status" value="1"/>
</dbReference>
<dbReference type="EMBL" id="VUMM01000015">
    <property type="protein sequence ID" value="MSS01934.1"/>
    <property type="molecule type" value="Genomic_DNA"/>
</dbReference>
<evidence type="ECO:0000259" key="6">
    <source>
        <dbReference type="PROSITE" id="PS50110"/>
    </source>
</evidence>
<evidence type="ECO:0000256" key="5">
    <source>
        <dbReference type="PROSITE-ProRule" id="PRU00169"/>
    </source>
</evidence>
<feature type="domain" description="HTH LytTR-type" evidence="7">
    <location>
        <begin position="130"/>
        <end position="228"/>
    </location>
</feature>
<evidence type="ECO:0000256" key="3">
    <source>
        <dbReference type="ARBA" id="ARBA00023159"/>
    </source>
</evidence>
<gene>
    <name evidence="8" type="ORF">FYJ50_07490</name>
</gene>
<keyword evidence="9" id="KW-1185">Reference proteome</keyword>
<dbReference type="PANTHER" id="PTHR37299:SF3">
    <property type="entry name" value="STAGE 0 SPORULATION PROTEIN A HOMOLOG"/>
    <property type="match status" value="1"/>
</dbReference>
<keyword evidence="1" id="KW-0963">Cytoplasm</keyword>
<dbReference type="PROSITE" id="PS50930">
    <property type="entry name" value="HTH_LYTTR"/>
    <property type="match status" value="1"/>
</dbReference>
<keyword evidence="5" id="KW-0597">Phosphoprotein</keyword>
<keyword evidence="2" id="KW-0902">Two-component regulatory system</keyword>
<dbReference type="Gene3D" id="2.40.50.1020">
    <property type="entry name" value="LytTr DNA-binding domain"/>
    <property type="match status" value="1"/>
</dbReference>
<protein>
    <submittedName>
        <fullName evidence="8">Response regulator transcription factor</fullName>
    </submittedName>
</protein>
<comment type="caution">
    <text evidence="8">The sequence shown here is derived from an EMBL/GenBank/DDBJ whole genome shotgun (WGS) entry which is preliminary data.</text>
</comment>
<dbReference type="InterPro" id="IPR001789">
    <property type="entry name" value="Sig_transdc_resp-reg_receiver"/>
</dbReference>
<dbReference type="GO" id="GO:0003677">
    <property type="term" value="F:DNA binding"/>
    <property type="evidence" value="ECO:0007669"/>
    <property type="project" value="InterPro"/>
</dbReference>
<accession>A0A7X2N3Q8</accession>
<evidence type="ECO:0000313" key="8">
    <source>
        <dbReference type="EMBL" id="MSS01934.1"/>
    </source>
</evidence>
<name>A0A7X2N3Q8_9FIRM</name>
<dbReference type="SUPFAM" id="SSF52172">
    <property type="entry name" value="CheY-like"/>
    <property type="match status" value="1"/>
</dbReference>
<sequence>MIYIAICDDQIHQIERIKKCIENMNLKEVNIYTFTDEKEMISFCKNKNRNFIFILDIVLQNKVSGIDIAKKINHLFEQPIVLFISNYLEKVTDIFEVDHCYFIYKPELERRLKDALEKAIQIYNNNSRTISFKSGMDTFVVPLSDIYSIERIKRYSLIKCKDHTYRVLDDFQALFPKLNGYFHQCHQCYIVNFMNVKEFNKKEFILKDHSYVPISRSRLKETEYSFQMFLKGL</sequence>
<evidence type="ECO:0000256" key="1">
    <source>
        <dbReference type="ARBA" id="ARBA00022490"/>
    </source>
</evidence>
<dbReference type="PANTHER" id="PTHR37299">
    <property type="entry name" value="TRANSCRIPTIONAL REGULATOR-RELATED"/>
    <property type="match status" value="1"/>
</dbReference>
<dbReference type="Gene3D" id="3.40.50.2300">
    <property type="match status" value="1"/>
</dbReference>
<feature type="modified residue" description="4-aspartylphosphate" evidence="5">
    <location>
        <position position="56"/>
    </location>
</feature>
<dbReference type="Proteomes" id="UP000470082">
    <property type="component" value="Unassembled WGS sequence"/>
</dbReference>
<dbReference type="Pfam" id="PF00072">
    <property type="entry name" value="Response_reg"/>
    <property type="match status" value="1"/>
</dbReference>
<dbReference type="InterPro" id="IPR011006">
    <property type="entry name" value="CheY-like_superfamily"/>
</dbReference>
<evidence type="ECO:0000256" key="2">
    <source>
        <dbReference type="ARBA" id="ARBA00023012"/>
    </source>
</evidence>
<keyword evidence="3" id="KW-0010">Activator</keyword>
<evidence type="ECO:0000256" key="4">
    <source>
        <dbReference type="ARBA" id="ARBA00037164"/>
    </source>
</evidence>
<dbReference type="RefSeq" id="WP_154460669.1">
    <property type="nucleotide sequence ID" value="NZ_JAQYTQ010000109.1"/>
</dbReference>
<comment type="function">
    <text evidence="4">Required for high-level post-exponential phase expression of a series of secreted proteins.</text>
</comment>
<dbReference type="InterPro" id="IPR046947">
    <property type="entry name" value="LytR-like"/>
</dbReference>
<organism evidence="8 9">
    <name type="scientific">Floccifex porci</name>
    <dbReference type="NCBI Taxonomy" id="2606629"/>
    <lineage>
        <taxon>Bacteria</taxon>
        <taxon>Bacillati</taxon>
        <taxon>Bacillota</taxon>
        <taxon>Erysipelotrichia</taxon>
        <taxon>Erysipelotrichales</taxon>
        <taxon>Erysipelotrichaceae</taxon>
        <taxon>Floccifex</taxon>
    </lineage>
</organism>
<proteinExistence type="predicted"/>
<feature type="domain" description="Response regulatory" evidence="6">
    <location>
        <begin position="3"/>
        <end position="120"/>
    </location>
</feature>
<dbReference type="Pfam" id="PF04397">
    <property type="entry name" value="LytTR"/>
    <property type="match status" value="1"/>
</dbReference>
<dbReference type="GO" id="GO:0000156">
    <property type="term" value="F:phosphorelay response regulator activity"/>
    <property type="evidence" value="ECO:0007669"/>
    <property type="project" value="InterPro"/>
</dbReference>
<dbReference type="AlphaFoldDB" id="A0A7X2N3Q8"/>
<reference evidence="8 9" key="1">
    <citation type="submission" date="2019-08" db="EMBL/GenBank/DDBJ databases">
        <title>In-depth cultivation of the pig gut microbiome towards novel bacterial diversity and tailored functional studies.</title>
        <authorList>
            <person name="Wylensek D."/>
            <person name="Hitch T.C.A."/>
            <person name="Clavel T."/>
        </authorList>
    </citation>
    <scope>NUCLEOTIDE SEQUENCE [LARGE SCALE GENOMIC DNA]</scope>
    <source>
        <strain evidence="8 9">LKV-178-WT-2G</strain>
    </source>
</reference>
<dbReference type="SMART" id="SM00850">
    <property type="entry name" value="LytTR"/>
    <property type="match status" value="1"/>
</dbReference>
<evidence type="ECO:0000259" key="7">
    <source>
        <dbReference type="PROSITE" id="PS50930"/>
    </source>
</evidence>